<dbReference type="EMBL" id="MTHB01000256">
    <property type="protein sequence ID" value="OXC73083.1"/>
    <property type="molecule type" value="Genomic_DNA"/>
</dbReference>
<dbReference type="Proteomes" id="UP000214720">
    <property type="component" value="Unassembled WGS sequence"/>
</dbReference>
<reference evidence="2" key="1">
    <citation type="submission" date="2017-01" db="EMBL/GenBank/DDBJ databases">
        <title>Genome Analysis of Deinococcus marmoris KOPRI26562.</title>
        <authorList>
            <person name="Kim J.H."/>
            <person name="Oh H.-M."/>
        </authorList>
    </citation>
    <scope>NUCLEOTIDE SEQUENCE [LARGE SCALE GENOMIC DNA]</scope>
    <source>
        <strain evidence="2">PAMC 26633</strain>
    </source>
</reference>
<name>A0A226WPR9_CABSO</name>
<gene>
    <name evidence="1" type="ORF">BSU04_37720</name>
</gene>
<sequence length="39" mass="4497">MLEKLMFVRSRMKLLMGVLADSFHCSPVVVWLCFQVPLA</sequence>
<evidence type="ECO:0000313" key="1">
    <source>
        <dbReference type="EMBL" id="OXC73083.1"/>
    </source>
</evidence>
<proteinExistence type="predicted"/>
<protein>
    <submittedName>
        <fullName evidence="1">Uncharacterized protein</fullName>
    </submittedName>
</protein>
<organism evidence="1 2">
    <name type="scientific">Caballeronia sordidicola</name>
    <name type="common">Burkholderia sordidicola</name>
    <dbReference type="NCBI Taxonomy" id="196367"/>
    <lineage>
        <taxon>Bacteria</taxon>
        <taxon>Pseudomonadati</taxon>
        <taxon>Pseudomonadota</taxon>
        <taxon>Betaproteobacteria</taxon>
        <taxon>Burkholderiales</taxon>
        <taxon>Burkholderiaceae</taxon>
        <taxon>Caballeronia</taxon>
    </lineage>
</organism>
<dbReference type="AlphaFoldDB" id="A0A226WPR9"/>
<accession>A0A226WPR9</accession>
<evidence type="ECO:0000313" key="2">
    <source>
        <dbReference type="Proteomes" id="UP000214720"/>
    </source>
</evidence>
<comment type="caution">
    <text evidence="1">The sequence shown here is derived from an EMBL/GenBank/DDBJ whole genome shotgun (WGS) entry which is preliminary data.</text>
</comment>